<sequence length="1333" mass="144560">MKHAGLPLAGPVAPRQIHSTRATALKVTLCLFAAATLSSLNLRRLASSKSHSEFQSHSEIDDPASEFKDDVFPFRPLAPWDISTDFPHPRTLTYDVEQGTWLRLDVHPISGDIVFDIVGDLYCLPASAYTQLNNSTQYPEVNGTRATSLLTPTKARPILLGVPHDADPHFSPDGDRLVFKSDAELGVDNIWVMPWTGCNQMDLRPAHTHTHTDSELVTALAAKEHEDQLLAAGVPETASRKQRRLLREGRLHAQRVTNETHNWLSDPRFHPDGSQIIATKWYFSRRSLGAGEGWSYAVPSPSTSTSITPNSGTRLISKTLPFGWPKSVYIEQQIGVEQLLWAGGDRIIYAKNVRDDGGVFAYSKDVHSGIYAIFARNLTTGKTETLVDAFPGGASRPELSRDGRTLAFVRRVRDKEALVLKDLHTGTQHHIWHGLSYDRSTIYAPMGTYPSFAFTPTDDALIIWAAGQIWHVPLGANELGEKVAAQRVCADIGVSGCDYAPTPIPFRATLEIALAETRSQAESVDLVALETADTQRLHAFTQLAVDSRGMYAVFQAAGATYVQATHAGAPEAVKVPVLDPGAAYYSPSFVSVSRADVGEKAPLVIHARWSDTHFTTFEISDLLSGRVYELAGLPMGRYYAPVVSGLGGADGERKIAFVKTGGDLLTGDVVATANPGVYVGEITLPLSSSSDSDIAPITICNLRFIPSEIDTADVIKLRFLEDNANADATLLIQQSDRAFTLGIGAGPDVLGQYTHSTLATGKATAELVVSPAKGNKGWVAFVNLFHVYLAPADAVDPGVPVWSKPGNATKGLARLSLDGGHDVAFSGDGERVFWFLGPYLHSLEISKLGRCTKAIEGDPLNFGIGCVREELTFQEVVVDYPTDVARLKSEARALADASSNTDTDSNADVLVITNAKILTMESGEVDRDLIPRGTVVIKGGVIESVFGDAHMHSDIPRGATVIDAQGGFVIPGFLDVHAHWSGFGNRHPATSWELETFLAYGVTTLHNPSSDNTLGFVERGLVEGGHMIGPRIFHTGDVIYGGSDYSIHQDIADEAEARSALIRIKAEGGPASFSYKNYNLPSRASRQRLLLEARNLSMLCVPEGGMNYDWDLTYITDGMTTIEHNLPVSPLYEDVLTLYALSGTGATPTHIVDYGGVMGEQYLWAHHDVPNDPKLRRFTRHDILDGLSETTSRPMSSFAFFNVSIDIANMVHREHGLSAHIGAHGEPPLGLMYHQEMSYASVGGLTNYEVISAATSSAARTYGLSASLGSLAPGKLADMLIYPPGVNLLEGAIRQTQELQYVMRGGRVWEADTMVEVFPVRGRKQTSPPINAE</sequence>
<gene>
    <name evidence="1" type="ORF">BJ138DRAFT_1177560</name>
</gene>
<keyword evidence="2" id="KW-1185">Reference proteome</keyword>
<reference evidence="1" key="1">
    <citation type="journal article" date="2021" name="New Phytol.">
        <title>Evolutionary innovations through gain and loss of genes in the ectomycorrhizal Boletales.</title>
        <authorList>
            <person name="Wu G."/>
            <person name="Miyauchi S."/>
            <person name="Morin E."/>
            <person name="Kuo A."/>
            <person name="Drula E."/>
            <person name="Varga T."/>
            <person name="Kohler A."/>
            <person name="Feng B."/>
            <person name="Cao Y."/>
            <person name="Lipzen A."/>
            <person name="Daum C."/>
            <person name="Hundley H."/>
            <person name="Pangilinan J."/>
            <person name="Johnson J."/>
            <person name="Barry K."/>
            <person name="LaButti K."/>
            <person name="Ng V."/>
            <person name="Ahrendt S."/>
            <person name="Min B."/>
            <person name="Choi I.G."/>
            <person name="Park H."/>
            <person name="Plett J.M."/>
            <person name="Magnuson J."/>
            <person name="Spatafora J.W."/>
            <person name="Nagy L.G."/>
            <person name="Henrissat B."/>
            <person name="Grigoriev I.V."/>
            <person name="Yang Z.L."/>
            <person name="Xu J."/>
            <person name="Martin F.M."/>
        </authorList>
    </citation>
    <scope>NUCLEOTIDE SEQUENCE</scope>
    <source>
        <strain evidence="1">ATCC 28755</strain>
    </source>
</reference>
<evidence type="ECO:0000313" key="1">
    <source>
        <dbReference type="EMBL" id="KAH7914053.1"/>
    </source>
</evidence>
<protein>
    <submittedName>
        <fullName evidence="1">Uncharacterized protein</fullName>
    </submittedName>
</protein>
<accession>A0ACB8AMU5</accession>
<evidence type="ECO:0000313" key="2">
    <source>
        <dbReference type="Proteomes" id="UP000790377"/>
    </source>
</evidence>
<dbReference type="EMBL" id="MU267619">
    <property type="protein sequence ID" value="KAH7914053.1"/>
    <property type="molecule type" value="Genomic_DNA"/>
</dbReference>
<comment type="caution">
    <text evidence="1">The sequence shown here is derived from an EMBL/GenBank/DDBJ whole genome shotgun (WGS) entry which is preliminary data.</text>
</comment>
<organism evidence="1 2">
    <name type="scientific">Hygrophoropsis aurantiaca</name>
    <dbReference type="NCBI Taxonomy" id="72124"/>
    <lineage>
        <taxon>Eukaryota</taxon>
        <taxon>Fungi</taxon>
        <taxon>Dikarya</taxon>
        <taxon>Basidiomycota</taxon>
        <taxon>Agaricomycotina</taxon>
        <taxon>Agaricomycetes</taxon>
        <taxon>Agaricomycetidae</taxon>
        <taxon>Boletales</taxon>
        <taxon>Coniophorineae</taxon>
        <taxon>Hygrophoropsidaceae</taxon>
        <taxon>Hygrophoropsis</taxon>
    </lineage>
</organism>
<name>A0ACB8AMU5_9AGAM</name>
<dbReference type="Proteomes" id="UP000790377">
    <property type="component" value="Unassembled WGS sequence"/>
</dbReference>
<proteinExistence type="predicted"/>